<evidence type="ECO:0000313" key="1">
    <source>
        <dbReference type="EMBL" id="GAU21423.1"/>
    </source>
</evidence>
<dbReference type="AlphaFoldDB" id="A0A2Z6LVZ6"/>
<name>A0A2Z6LVZ6_TRISU</name>
<accession>A0A2Z6LVZ6</accession>
<organism evidence="1 2">
    <name type="scientific">Trifolium subterraneum</name>
    <name type="common">Subterranean clover</name>
    <dbReference type="NCBI Taxonomy" id="3900"/>
    <lineage>
        <taxon>Eukaryota</taxon>
        <taxon>Viridiplantae</taxon>
        <taxon>Streptophyta</taxon>
        <taxon>Embryophyta</taxon>
        <taxon>Tracheophyta</taxon>
        <taxon>Spermatophyta</taxon>
        <taxon>Magnoliopsida</taxon>
        <taxon>eudicotyledons</taxon>
        <taxon>Gunneridae</taxon>
        <taxon>Pentapetalae</taxon>
        <taxon>rosids</taxon>
        <taxon>fabids</taxon>
        <taxon>Fabales</taxon>
        <taxon>Fabaceae</taxon>
        <taxon>Papilionoideae</taxon>
        <taxon>50 kb inversion clade</taxon>
        <taxon>NPAAA clade</taxon>
        <taxon>Hologalegina</taxon>
        <taxon>IRL clade</taxon>
        <taxon>Trifolieae</taxon>
        <taxon>Trifolium</taxon>
    </lineage>
</organism>
<evidence type="ECO:0000313" key="2">
    <source>
        <dbReference type="Proteomes" id="UP000242715"/>
    </source>
</evidence>
<proteinExistence type="predicted"/>
<gene>
    <name evidence="1" type="ORF">TSUD_32540</name>
</gene>
<dbReference type="Proteomes" id="UP000242715">
    <property type="component" value="Unassembled WGS sequence"/>
</dbReference>
<keyword evidence="2" id="KW-1185">Reference proteome</keyword>
<reference evidence="2" key="1">
    <citation type="journal article" date="2017" name="Front. Plant Sci.">
        <title>Climate Clever Clovers: New Paradigm to Reduce the Environmental Footprint of Ruminants by Breeding Low Methanogenic Forages Utilizing Haplotype Variation.</title>
        <authorList>
            <person name="Kaur P."/>
            <person name="Appels R."/>
            <person name="Bayer P.E."/>
            <person name="Keeble-Gagnere G."/>
            <person name="Wang J."/>
            <person name="Hirakawa H."/>
            <person name="Shirasawa K."/>
            <person name="Vercoe P."/>
            <person name="Stefanova K."/>
            <person name="Durmic Z."/>
            <person name="Nichols P."/>
            <person name="Revell C."/>
            <person name="Isobe S.N."/>
            <person name="Edwards D."/>
            <person name="Erskine W."/>
        </authorList>
    </citation>
    <scope>NUCLEOTIDE SEQUENCE [LARGE SCALE GENOMIC DNA]</scope>
    <source>
        <strain evidence="2">cv. Daliak</strain>
    </source>
</reference>
<protein>
    <submittedName>
        <fullName evidence="1">Uncharacterized protein</fullName>
    </submittedName>
</protein>
<dbReference type="EMBL" id="DF973229">
    <property type="protein sequence ID" value="GAU21423.1"/>
    <property type="molecule type" value="Genomic_DNA"/>
</dbReference>
<sequence>MPKLCNFPLPYNNISVHLLPCWLQQSLSSPHNSPPLKSLSIPTSPPSHLIVNTNPLALIVVTLSVPPSSPSFYDIYVPPTNQHHRCYYFLPRFATG</sequence>